<keyword evidence="4" id="KW-1185">Reference proteome</keyword>
<comment type="function">
    <text evidence="2">Functions as a two-component phosphorelay mediators between cytokinin sensor histidine kinases and response regulators (B-type ARRs). Plays an important role in propagating cytokinin signal transduction.</text>
</comment>
<dbReference type="PANTHER" id="PTHR28242">
    <property type="entry name" value="PHOSPHORELAY INTERMEDIATE PROTEIN YPD1"/>
    <property type="match status" value="1"/>
</dbReference>
<protein>
    <recommendedName>
        <fullName evidence="2">Histidine-containing phosphotransfer protein</fullName>
    </recommendedName>
</protein>
<sequence length="160" mass="17691">MGWPERRREVEGSGYAMAFPLAFKPSKFGLGLIVALISLFSGTMASSSLQQQIASMRQSLFDEGILDRQHFIQVEYLEDGGDPNFVKDYIGVYLSDSLKNLNAIEQALEAKSLDVVELEKCLELLKDDCLNIGDQKVADEVEKMLQCCKGADMEGLEASS</sequence>
<evidence type="ECO:0000313" key="4">
    <source>
        <dbReference type="Proteomes" id="UP000237347"/>
    </source>
</evidence>
<evidence type="ECO:0000256" key="1">
    <source>
        <dbReference type="ARBA" id="ARBA00023012"/>
    </source>
</evidence>
<dbReference type="GO" id="GO:0009736">
    <property type="term" value="P:cytokinin-activated signaling pathway"/>
    <property type="evidence" value="ECO:0007669"/>
    <property type="project" value="UniProtKB-KW"/>
</dbReference>
<comment type="caution">
    <text evidence="3">The sequence shown here is derived from an EMBL/GenBank/DDBJ whole genome shotgun (WGS) entry which is preliminary data.</text>
</comment>
<gene>
    <name evidence="3" type="primary">AHP4_0</name>
    <name evidence="3" type="ORF">CFP56_005748</name>
</gene>
<dbReference type="EMBL" id="PKMF04001293">
    <property type="protein sequence ID" value="KAK7813107.1"/>
    <property type="molecule type" value="Genomic_DNA"/>
</dbReference>
<dbReference type="AlphaFoldDB" id="A0AAW0IFN3"/>
<dbReference type="InterPro" id="IPR036641">
    <property type="entry name" value="HPT_dom_sf"/>
</dbReference>
<keyword evidence="2" id="KW-0932">Cytokinin signaling pathway</keyword>
<dbReference type="InterPro" id="IPR045871">
    <property type="entry name" value="AHP1-5/YPD1"/>
</dbReference>
<reference evidence="3 4" key="1">
    <citation type="journal article" date="2018" name="Sci. Data">
        <title>The draft genome sequence of cork oak.</title>
        <authorList>
            <person name="Ramos A.M."/>
            <person name="Usie A."/>
            <person name="Barbosa P."/>
            <person name="Barros P.M."/>
            <person name="Capote T."/>
            <person name="Chaves I."/>
            <person name="Simoes F."/>
            <person name="Abreu I."/>
            <person name="Carrasquinho I."/>
            <person name="Faro C."/>
            <person name="Guimaraes J.B."/>
            <person name="Mendonca D."/>
            <person name="Nobrega F."/>
            <person name="Rodrigues L."/>
            <person name="Saibo N.J.M."/>
            <person name="Varela M.C."/>
            <person name="Egas C."/>
            <person name="Matos J."/>
            <person name="Miguel C.M."/>
            <person name="Oliveira M.M."/>
            <person name="Ricardo C.P."/>
            <person name="Goncalves S."/>
        </authorList>
    </citation>
    <scope>NUCLEOTIDE SEQUENCE [LARGE SCALE GENOMIC DNA]</scope>
    <source>
        <strain evidence="4">cv. HL8</strain>
    </source>
</reference>
<comment type="domain">
    <text evidence="2">Histidine-containing phosphotransfer domain (HPt) contains an active histidine that mediates the phosphotransfer.</text>
</comment>
<dbReference type="SUPFAM" id="SSF47226">
    <property type="entry name" value="Histidine-containing phosphotransfer domain, HPT domain"/>
    <property type="match status" value="1"/>
</dbReference>
<evidence type="ECO:0000256" key="2">
    <source>
        <dbReference type="RuleBase" id="RU369004"/>
    </source>
</evidence>
<evidence type="ECO:0000313" key="3">
    <source>
        <dbReference type="EMBL" id="KAK7813107.1"/>
    </source>
</evidence>
<dbReference type="GO" id="GO:0005634">
    <property type="term" value="C:nucleus"/>
    <property type="evidence" value="ECO:0007669"/>
    <property type="project" value="UniProtKB-SubCell"/>
</dbReference>
<dbReference type="Proteomes" id="UP000237347">
    <property type="component" value="Unassembled WGS sequence"/>
</dbReference>
<comment type="subcellular location">
    <subcellularLocation>
        <location evidence="2">Cytoplasm</location>
        <location evidence="2">Cytosol</location>
    </subcellularLocation>
    <subcellularLocation>
        <location evidence="2">Nucleus</location>
    </subcellularLocation>
</comment>
<dbReference type="GO" id="GO:0000160">
    <property type="term" value="P:phosphorelay signal transduction system"/>
    <property type="evidence" value="ECO:0007669"/>
    <property type="project" value="UniProtKB-UniRule"/>
</dbReference>
<dbReference type="GO" id="GO:0043424">
    <property type="term" value="F:protein histidine kinase binding"/>
    <property type="evidence" value="ECO:0007669"/>
    <property type="project" value="UniProtKB-UniRule"/>
</dbReference>
<proteinExistence type="predicted"/>
<dbReference type="GO" id="GO:0005829">
    <property type="term" value="C:cytosol"/>
    <property type="evidence" value="ECO:0007669"/>
    <property type="project" value="UniProtKB-SubCell"/>
</dbReference>
<organism evidence="3 4">
    <name type="scientific">Quercus suber</name>
    <name type="common">Cork oak</name>
    <dbReference type="NCBI Taxonomy" id="58331"/>
    <lineage>
        <taxon>Eukaryota</taxon>
        <taxon>Viridiplantae</taxon>
        <taxon>Streptophyta</taxon>
        <taxon>Embryophyta</taxon>
        <taxon>Tracheophyta</taxon>
        <taxon>Spermatophyta</taxon>
        <taxon>Magnoliopsida</taxon>
        <taxon>eudicotyledons</taxon>
        <taxon>Gunneridae</taxon>
        <taxon>Pentapetalae</taxon>
        <taxon>rosids</taxon>
        <taxon>fabids</taxon>
        <taxon>Fagales</taxon>
        <taxon>Fagaceae</taxon>
        <taxon>Quercus</taxon>
    </lineage>
</organism>
<dbReference type="Gene3D" id="1.20.120.160">
    <property type="entry name" value="HPT domain"/>
    <property type="match status" value="1"/>
</dbReference>
<accession>A0AAW0IFN3</accession>
<dbReference type="GO" id="GO:0009927">
    <property type="term" value="F:histidine phosphotransfer kinase activity"/>
    <property type="evidence" value="ECO:0007669"/>
    <property type="project" value="UniProtKB-UniRule"/>
</dbReference>
<keyword evidence="1 2" id="KW-0902">Two-component regulatory system</keyword>
<dbReference type="PANTHER" id="PTHR28242:SF41">
    <property type="entry name" value="HISTIDINE CONTAINING PHOSPHOTRANSFER PROTEIN"/>
    <property type="match status" value="1"/>
</dbReference>
<name>A0AAW0IFN3_QUESU</name>